<dbReference type="FunFam" id="1.25.40.10:FF:000202">
    <property type="entry name" value="Unplaced genomic scaffold supercont1.7, whole genome shotgun sequence"/>
    <property type="match status" value="1"/>
</dbReference>
<dbReference type="GO" id="GO:0000184">
    <property type="term" value="P:nuclear-transcribed mRNA catabolic process, nonsense-mediated decay"/>
    <property type="evidence" value="ECO:0007669"/>
    <property type="project" value="TreeGrafter"/>
</dbReference>
<evidence type="ECO:0000313" key="4">
    <source>
        <dbReference type="Proteomes" id="UP000566819"/>
    </source>
</evidence>
<dbReference type="Pfam" id="PF10373">
    <property type="entry name" value="EST1_DNA_bind"/>
    <property type="match status" value="1"/>
</dbReference>
<dbReference type="GO" id="GO:0042162">
    <property type="term" value="F:telomeric DNA binding"/>
    <property type="evidence" value="ECO:0007669"/>
    <property type="project" value="TreeGrafter"/>
</dbReference>
<accession>A0A8H4RLI2</accession>
<dbReference type="InterPro" id="IPR045153">
    <property type="entry name" value="Est1/Ebs1-like"/>
</dbReference>
<evidence type="ECO:0000313" key="3">
    <source>
        <dbReference type="EMBL" id="KAF4632180.1"/>
    </source>
</evidence>
<sequence length="594" mass="67614">MRSPQGVNKERVKYLRAANQNWVQERQPLFIKDKGFTQGGQTAQERPHGRATMIDILSYFASQLCGSPSRSPHMLDTQWPSAGMEGQWQPGRDNYDIIMQPETRPISQPQLVAEVKGIYAGLVMIEAKCIEVDNKQATLAQADPRAQAKLNNEQWQALIALHRTLLHEHHDFFLASQHPSASPALRRLALKYAMPARMWRHGIHSFLDLLRHRLPASLDHMLAFIYLAYSMIALLYETVPAFEDTWIECLGDLARYRLAIEDDDIRDRKVWTGVARHWYSKASDKAPTTGRLYHHLAILARPNALQQLFYYAKSLCAAVPFPSARESILTLFEPVLNADHARGQYRLPPLDMAFVKAHGLLFTGKDMDKFEPTVNEFLRLLDTQLSRATRKFMEQGYHIAIANNVSMLGYSLKENVLMRAISPRNGGFDVPMQEDSSQLRQSVVSFKHAQHLSNSTLRVVLQRTGDPNVLPFVHIVLVFMYNMSHHPAAASLLQADFPWDLLSIFLNKLLTSDGTSRTTPWNLLPTLLNKLLPSYRTVSRIEDDKFPLPEKDDLCPFPEDFAMRVFSGQITTSLTSGSQRKGSMKRKRTMSVPR</sequence>
<dbReference type="PANTHER" id="PTHR15696">
    <property type="entry name" value="SMG-7 SUPPRESSOR WITH MORPHOLOGICAL EFFECT ON GENITALIA PROTEIN 7"/>
    <property type="match status" value="1"/>
</dbReference>
<protein>
    <recommendedName>
        <fullName evidence="2">DNA/RNA-binding domain-containing protein</fullName>
    </recommendedName>
</protein>
<dbReference type="Proteomes" id="UP000566819">
    <property type="component" value="Unassembled WGS sequence"/>
</dbReference>
<feature type="domain" description="DNA/RNA-binding" evidence="2">
    <location>
        <begin position="275"/>
        <end position="526"/>
    </location>
</feature>
<keyword evidence="4" id="KW-1185">Reference proteome</keyword>
<dbReference type="SUPFAM" id="SSF48452">
    <property type="entry name" value="TPR-like"/>
    <property type="match status" value="1"/>
</dbReference>
<evidence type="ECO:0000256" key="1">
    <source>
        <dbReference type="SAM" id="MobiDB-lite"/>
    </source>
</evidence>
<dbReference type="Gene3D" id="1.25.40.10">
    <property type="entry name" value="Tetratricopeptide repeat domain"/>
    <property type="match status" value="1"/>
</dbReference>
<dbReference type="InterPro" id="IPR018834">
    <property type="entry name" value="DNA/RNA-bd_Est1-type"/>
</dbReference>
<dbReference type="EMBL" id="JAAMPI010000371">
    <property type="protein sequence ID" value="KAF4632180.1"/>
    <property type="molecule type" value="Genomic_DNA"/>
</dbReference>
<dbReference type="InterPro" id="IPR011990">
    <property type="entry name" value="TPR-like_helical_dom_sf"/>
</dbReference>
<gene>
    <name evidence="3" type="ORF">G7Y89_g5951</name>
</gene>
<organism evidence="3 4">
    <name type="scientific">Cudoniella acicularis</name>
    <dbReference type="NCBI Taxonomy" id="354080"/>
    <lineage>
        <taxon>Eukaryota</taxon>
        <taxon>Fungi</taxon>
        <taxon>Dikarya</taxon>
        <taxon>Ascomycota</taxon>
        <taxon>Pezizomycotina</taxon>
        <taxon>Leotiomycetes</taxon>
        <taxon>Helotiales</taxon>
        <taxon>Tricladiaceae</taxon>
        <taxon>Cudoniella</taxon>
    </lineage>
</organism>
<reference evidence="3 4" key="1">
    <citation type="submission" date="2020-03" db="EMBL/GenBank/DDBJ databases">
        <title>Draft Genome Sequence of Cudoniella acicularis.</title>
        <authorList>
            <person name="Buettner E."/>
            <person name="Kellner H."/>
        </authorList>
    </citation>
    <scope>NUCLEOTIDE SEQUENCE [LARGE SCALE GENOMIC DNA]</scope>
    <source>
        <strain evidence="3 4">DSM 108380</strain>
    </source>
</reference>
<feature type="compositionally biased region" description="Basic residues" evidence="1">
    <location>
        <begin position="582"/>
        <end position="594"/>
    </location>
</feature>
<feature type="region of interest" description="Disordered" evidence="1">
    <location>
        <begin position="574"/>
        <end position="594"/>
    </location>
</feature>
<dbReference type="GO" id="GO:0070034">
    <property type="term" value="F:telomerase RNA binding"/>
    <property type="evidence" value="ECO:0007669"/>
    <property type="project" value="TreeGrafter"/>
</dbReference>
<comment type="caution">
    <text evidence="3">The sequence shown here is derived from an EMBL/GenBank/DDBJ whole genome shotgun (WGS) entry which is preliminary data.</text>
</comment>
<dbReference type="AlphaFoldDB" id="A0A8H4RLI2"/>
<name>A0A8H4RLI2_9HELO</name>
<dbReference type="GO" id="GO:0005697">
    <property type="term" value="C:telomerase holoenzyme complex"/>
    <property type="evidence" value="ECO:0007669"/>
    <property type="project" value="TreeGrafter"/>
</dbReference>
<evidence type="ECO:0000259" key="2">
    <source>
        <dbReference type="Pfam" id="PF10373"/>
    </source>
</evidence>
<dbReference type="PANTHER" id="PTHR15696:SF0">
    <property type="entry name" value="TELOMERASE-BINDING PROTEIN EST1A"/>
    <property type="match status" value="1"/>
</dbReference>
<dbReference type="OrthoDB" id="2017974at2759"/>
<proteinExistence type="predicted"/>